<dbReference type="Gene3D" id="3.20.20.380">
    <property type="entry name" value="Copper homeostasis (CutC) domain"/>
    <property type="match status" value="1"/>
</dbReference>
<keyword evidence="4" id="KW-1185">Reference proteome</keyword>
<dbReference type="InterPro" id="IPR036822">
    <property type="entry name" value="CutC-like_dom_sf"/>
</dbReference>
<dbReference type="SUPFAM" id="SSF110395">
    <property type="entry name" value="CutC-like"/>
    <property type="match status" value="1"/>
</dbReference>
<evidence type="ECO:0000256" key="1">
    <source>
        <dbReference type="ARBA" id="ARBA00007768"/>
    </source>
</evidence>
<comment type="caution">
    <text evidence="3">The sequence shown here is derived from an EMBL/GenBank/DDBJ whole genome shotgun (WGS) entry which is preliminary data.</text>
</comment>
<dbReference type="InterPro" id="IPR005627">
    <property type="entry name" value="CutC-like"/>
</dbReference>
<dbReference type="PANTHER" id="PTHR12598">
    <property type="entry name" value="COPPER HOMEOSTASIS PROTEIN CUTC"/>
    <property type="match status" value="1"/>
</dbReference>
<reference evidence="3" key="1">
    <citation type="journal article" date="2023" name="Mol. Phylogenet. Evol.">
        <title>Genome-scale phylogeny and comparative genomics of the fungal order Sordariales.</title>
        <authorList>
            <person name="Hensen N."/>
            <person name="Bonometti L."/>
            <person name="Westerberg I."/>
            <person name="Brannstrom I.O."/>
            <person name="Guillou S."/>
            <person name="Cros-Aarteil S."/>
            <person name="Calhoun S."/>
            <person name="Haridas S."/>
            <person name="Kuo A."/>
            <person name="Mondo S."/>
            <person name="Pangilinan J."/>
            <person name="Riley R."/>
            <person name="LaButti K."/>
            <person name="Andreopoulos B."/>
            <person name="Lipzen A."/>
            <person name="Chen C."/>
            <person name="Yan M."/>
            <person name="Daum C."/>
            <person name="Ng V."/>
            <person name="Clum A."/>
            <person name="Steindorff A."/>
            <person name="Ohm R.A."/>
            <person name="Martin F."/>
            <person name="Silar P."/>
            <person name="Natvig D.O."/>
            <person name="Lalanne C."/>
            <person name="Gautier V."/>
            <person name="Ament-Velasquez S.L."/>
            <person name="Kruys A."/>
            <person name="Hutchinson M.I."/>
            <person name="Powell A.J."/>
            <person name="Barry K."/>
            <person name="Miller A.N."/>
            <person name="Grigoriev I.V."/>
            <person name="Debuchy R."/>
            <person name="Gladieux P."/>
            <person name="Hiltunen Thoren M."/>
            <person name="Johannesson H."/>
        </authorList>
    </citation>
    <scope>NUCLEOTIDE SEQUENCE</scope>
    <source>
        <strain evidence="3">FGSC 1904</strain>
    </source>
</reference>
<comment type="similarity">
    <text evidence="1">Belongs to the CutC family.</text>
</comment>
<sequence length="317" mass="35610">MAWNLEIPIFTTDAGEHDARSFERSGCRDLISLCREINSGGGQRVRFELNAVDSYDAGGLTPNIERTIKFLTFFRNSPLLTEAQQPVFRIMIRPRGSKPDRNSPFRMERLEDFQYSEDELTQMHDTISQFKKLGADLLSHERGDGFVFGCLKRVERRLHGLVLDSNANGQLISLASPYPCILHRAFDAVLSTRNDPDIYGPPQSEIPPSSVEELIDQVKGIGFKGVLTSGGWGNAELPSNLMTLTKLGQVALRDDGFQLIVGGGVRNTNLWRIQQAMGRKQFQHPDLWLHSSLPRLGAFDANLARSFFQAMRQVAEF</sequence>
<dbReference type="Proteomes" id="UP001281003">
    <property type="component" value="Unassembled WGS sequence"/>
</dbReference>
<protein>
    <recommendedName>
        <fullName evidence="2">Copper homeostasis protein cutC homolog</fullName>
    </recommendedName>
</protein>
<proteinExistence type="inferred from homology"/>
<evidence type="ECO:0000256" key="2">
    <source>
        <dbReference type="ARBA" id="ARBA00019014"/>
    </source>
</evidence>
<evidence type="ECO:0000313" key="3">
    <source>
        <dbReference type="EMBL" id="KAK3403105.1"/>
    </source>
</evidence>
<dbReference type="AlphaFoldDB" id="A0AAE0UGN7"/>
<dbReference type="GO" id="GO:0005507">
    <property type="term" value="F:copper ion binding"/>
    <property type="evidence" value="ECO:0007669"/>
    <property type="project" value="TreeGrafter"/>
</dbReference>
<organism evidence="3 4">
    <name type="scientific">Sordaria brevicollis</name>
    <dbReference type="NCBI Taxonomy" id="83679"/>
    <lineage>
        <taxon>Eukaryota</taxon>
        <taxon>Fungi</taxon>
        <taxon>Dikarya</taxon>
        <taxon>Ascomycota</taxon>
        <taxon>Pezizomycotina</taxon>
        <taxon>Sordariomycetes</taxon>
        <taxon>Sordariomycetidae</taxon>
        <taxon>Sordariales</taxon>
        <taxon>Sordariaceae</taxon>
        <taxon>Sordaria</taxon>
    </lineage>
</organism>
<reference evidence="3" key="2">
    <citation type="submission" date="2023-07" db="EMBL/GenBank/DDBJ databases">
        <authorList>
            <consortium name="Lawrence Berkeley National Laboratory"/>
            <person name="Haridas S."/>
            <person name="Hensen N."/>
            <person name="Bonometti L."/>
            <person name="Westerberg I."/>
            <person name="Brannstrom I.O."/>
            <person name="Guillou S."/>
            <person name="Cros-Aarteil S."/>
            <person name="Calhoun S."/>
            <person name="Kuo A."/>
            <person name="Mondo S."/>
            <person name="Pangilinan J."/>
            <person name="Riley R."/>
            <person name="LaButti K."/>
            <person name="Andreopoulos B."/>
            <person name="Lipzen A."/>
            <person name="Chen C."/>
            <person name="Yanf M."/>
            <person name="Daum C."/>
            <person name="Ng V."/>
            <person name="Clum A."/>
            <person name="Steindorff A."/>
            <person name="Ohm R."/>
            <person name="Martin F."/>
            <person name="Silar P."/>
            <person name="Natvig D."/>
            <person name="Lalanne C."/>
            <person name="Gautier V."/>
            <person name="Ament-velasquez S.L."/>
            <person name="Kruys A."/>
            <person name="Hutchinson M.I."/>
            <person name="Powell A.J."/>
            <person name="Barry K."/>
            <person name="Miller A.N."/>
            <person name="Grigoriev I.V."/>
            <person name="Debuchy R."/>
            <person name="Gladieux P."/>
            <person name="Thoren M.H."/>
            <person name="Johannesson H."/>
        </authorList>
    </citation>
    <scope>NUCLEOTIDE SEQUENCE</scope>
    <source>
        <strain evidence="3">FGSC 1904</strain>
    </source>
</reference>
<accession>A0AAE0UGN7</accession>
<name>A0AAE0UGN7_SORBR</name>
<gene>
    <name evidence="3" type="ORF">B0T20DRAFT_17219</name>
</gene>
<dbReference type="PANTHER" id="PTHR12598:SF0">
    <property type="entry name" value="COPPER HOMEOSTASIS PROTEIN CUTC HOMOLOG"/>
    <property type="match status" value="1"/>
</dbReference>
<evidence type="ECO:0000313" key="4">
    <source>
        <dbReference type="Proteomes" id="UP001281003"/>
    </source>
</evidence>
<dbReference type="EMBL" id="JAUTDP010000001">
    <property type="protein sequence ID" value="KAK3403105.1"/>
    <property type="molecule type" value="Genomic_DNA"/>
</dbReference>